<dbReference type="InterPro" id="IPR001245">
    <property type="entry name" value="Ser-Thr/Tyr_kinase_cat_dom"/>
</dbReference>
<evidence type="ECO:0000256" key="6">
    <source>
        <dbReference type="ARBA" id="ARBA00022989"/>
    </source>
</evidence>
<dbReference type="PANTHER" id="PTHR47986:SF4">
    <property type="entry name" value="PROTEIN KINASE DOMAIN-CONTAINING PROTEIN"/>
    <property type="match status" value="1"/>
</dbReference>
<keyword evidence="9" id="KW-0325">Glycoprotein</keyword>
<comment type="subcellular location">
    <subcellularLocation>
        <location evidence="1">Membrane</location>
        <topology evidence="1">Single-pass membrane protein</topology>
    </subcellularLocation>
</comment>
<evidence type="ECO:0000256" key="8">
    <source>
        <dbReference type="ARBA" id="ARBA00023170"/>
    </source>
</evidence>
<keyword evidence="3" id="KW-0812">Transmembrane</keyword>
<evidence type="ECO:0000256" key="7">
    <source>
        <dbReference type="ARBA" id="ARBA00023136"/>
    </source>
</evidence>
<evidence type="ECO:0000256" key="1">
    <source>
        <dbReference type="ARBA" id="ARBA00004167"/>
    </source>
</evidence>
<evidence type="ECO:0000256" key="3">
    <source>
        <dbReference type="ARBA" id="ARBA00022692"/>
    </source>
</evidence>
<gene>
    <name evidence="12" type="primary">LOC108815417</name>
</gene>
<sequence>MKSANVHLGKDLRAKIADFGFVRATTEERERTNRYQVCWNSRLHGTGIHEGKILSRKADVYSFGVNLLELIRGEKAYDNNKDISQDYIAMWFEKRKEDFWNSIEVDIDTDHDTQQSIKEVAELAEIEGTRQAAADLDIVHPSMYSYCDHQ</sequence>
<proteinExistence type="predicted"/>
<evidence type="ECO:0000256" key="9">
    <source>
        <dbReference type="ARBA" id="ARBA00023180"/>
    </source>
</evidence>
<keyword evidence="6" id="KW-1133">Transmembrane helix</keyword>
<dbReference type="SUPFAM" id="SSF56112">
    <property type="entry name" value="Protein kinase-like (PK-like)"/>
    <property type="match status" value="1"/>
</dbReference>
<evidence type="ECO:0000256" key="5">
    <source>
        <dbReference type="ARBA" id="ARBA00022737"/>
    </source>
</evidence>
<dbReference type="Gene3D" id="1.10.510.10">
    <property type="entry name" value="Transferase(Phosphotransferase) domain 1"/>
    <property type="match status" value="1"/>
</dbReference>
<keyword evidence="11" id="KW-1185">Reference proteome</keyword>
<organism evidence="11 12">
    <name type="scientific">Raphanus sativus</name>
    <name type="common">Radish</name>
    <name type="synonym">Raphanus raphanistrum var. sativus</name>
    <dbReference type="NCBI Taxonomy" id="3726"/>
    <lineage>
        <taxon>Eukaryota</taxon>
        <taxon>Viridiplantae</taxon>
        <taxon>Streptophyta</taxon>
        <taxon>Embryophyta</taxon>
        <taxon>Tracheophyta</taxon>
        <taxon>Spermatophyta</taxon>
        <taxon>Magnoliopsida</taxon>
        <taxon>eudicotyledons</taxon>
        <taxon>Gunneridae</taxon>
        <taxon>Pentapetalae</taxon>
        <taxon>rosids</taxon>
        <taxon>malvids</taxon>
        <taxon>Brassicales</taxon>
        <taxon>Brassicaceae</taxon>
        <taxon>Brassiceae</taxon>
        <taxon>Raphanus</taxon>
    </lineage>
</organism>
<dbReference type="AlphaFoldDB" id="A0A6J0K974"/>
<dbReference type="Proteomes" id="UP000504610">
    <property type="component" value="Unplaced"/>
</dbReference>
<evidence type="ECO:0000259" key="10">
    <source>
        <dbReference type="PROSITE" id="PS50011"/>
    </source>
</evidence>
<reference evidence="12" key="1">
    <citation type="submission" date="2025-08" db="UniProtKB">
        <authorList>
            <consortium name="RefSeq"/>
        </authorList>
    </citation>
    <scope>IDENTIFICATION</scope>
    <source>
        <tissue evidence="12">Leaf</tissue>
    </source>
</reference>
<protein>
    <submittedName>
        <fullName evidence="12">Receptor protein kinase TMK1-like</fullName>
    </submittedName>
</protein>
<evidence type="ECO:0000313" key="11">
    <source>
        <dbReference type="Proteomes" id="UP000504610"/>
    </source>
</evidence>
<feature type="domain" description="Protein kinase" evidence="10">
    <location>
        <begin position="1"/>
        <end position="143"/>
    </location>
</feature>
<name>A0A6J0K974_RAPSA</name>
<dbReference type="InterPro" id="IPR000719">
    <property type="entry name" value="Prot_kinase_dom"/>
</dbReference>
<evidence type="ECO:0000256" key="4">
    <source>
        <dbReference type="ARBA" id="ARBA00022729"/>
    </source>
</evidence>
<evidence type="ECO:0000313" key="12">
    <source>
        <dbReference type="RefSeq" id="XP_018443529.2"/>
    </source>
</evidence>
<dbReference type="KEGG" id="rsz:108815417"/>
<keyword evidence="4" id="KW-0732">Signal</keyword>
<dbReference type="PANTHER" id="PTHR47986">
    <property type="entry name" value="OSJNBA0070M12.3 PROTEIN"/>
    <property type="match status" value="1"/>
</dbReference>
<keyword evidence="8" id="KW-0675">Receptor</keyword>
<keyword evidence="5" id="KW-0677">Repeat</keyword>
<accession>A0A6J0K974</accession>
<keyword evidence="7" id="KW-0472">Membrane</keyword>
<dbReference type="GO" id="GO:0005524">
    <property type="term" value="F:ATP binding"/>
    <property type="evidence" value="ECO:0007669"/>
    <property type="project" value="InterPro"/>
</dbReference>
<keyword evidence="2" id="KW-0433">Leucine-rich repeat</keyword>
<dbReference type="InterPro" id="IPR052422">
    <property type="entry name" value="Auxin_Ser/Thr_Kinase"/>
</dbReference>
<dbReference type="GO" id="GO:0004672">
    <property type="term" value="F:protein kinase activity"/>
    <property type="evidence" value="ECO:0007669"/>
    <property type="project" value="InterPro"/>
</dbReference>
<dbReference type="InterPro" id="IPR011009">
    <property type="entry name" value="Kinase-like_dom_sf"/>
</dbReference>
<dbReference type="GO" id="GO:0016020">
    <property type="term" value="C:membrane"/>
    <property type="evidence" value="ECO:0007669"/>
    <property type="project" value="UniProtKB-SubCell"/>
</dbReference>
<dbReference type="RefSeq" id="XP_018443529.2">
    <property type="nucleotide sequence ID" value="XM_018588027.2"/>
</dbReference>
<evidence type="ECO:0000256" key="2">
    <source>
        <dbReference type="ARBA" id="ARBA00022614"/>
    </source>
</evidence>
<dbReference type="PROSITE" id="PS50011">
    <property type="entry name" value="PROTEIN_KINASE_DOM"/>
    <property type="match status" value="1"/>
</dbReference>
<dbReference type="OrthoDB" id="1607253at2759"/>
<dbReference type="Pfam" id="PF07714">
    <property type="entry name" value="PK_Tyr_Ser-Thr"/>
    <property type="match status" value="1"/>
</dbReference>
<dbReference type="GeneID" id="108815417"/>